<evidence type="ECO:0000256" key="3">
    <source>
        <dbReference type="ARBA" id="ARBA00023125"/>
    </source>
</evidence>
<dbReference type="Proteomes" id="UP000254937">
    <property type="component" value="Unassembled WGS sequence"/>
</dbReference>
<dbReference type="EMBL" id="KZ851854">
    <property type="protein sequence ID" value="RDK42117.1"/>
    <property type="molecule type" value="Genomic_DNA"/>
</dbReference>
<reference evidence="8 9" key="1">
    <citation type="submission" date="2018-07" db="EMBL/GenBank/DDBJ databases">
        <title>Section-level genome sequencing of Aspergillus section Nigri to investigate inter- and intra-species variation.</title>
        <authorList>
            <consortium name="DOE Joint Genome Institute"/>
            <person name="Vesth T.C."/>
            <person name="Nybo J.L."/>
            <person name="Theobald S."/>
            <person name="Frisvad J.C."/>
            <person name="Larsen T.O."/>
            <person name="Nielsen K.F."/>
            <person name="Hoof J.B."/>
            <person name="Brandl J."/>
            <person name="Salamov A."/>
            <person name="Riley R."/>
            <person name="Gladden J.M."/>
            <person name="Phatale P."/>
            <person name="Nielsen M.T."/>
            <person name="Lyhne E.K."/>
            <person name="Kogle M.E."/>
            <person name="Strasser K."/>
            <person name="McDonnell E."/>
            <person name="Barry K."/>
            <person name="Clum A."/>
            <person name="Chen C."/>
            <person name="Nolan M."/>
            <person name="Sandor L."/>
            <person name="Kuo A."/>
            <person name="Lipzen A."/>
            <person name="Hainaut M."/>
            <person name="Drula E."/>
            <person name="Tsang A."/>
            <person name="Magnuson J.K."/>
            <person name="Henrissat B."/>
            <person name="Wiebenga A."/>
            <person name="Simmons B.A."/>
            <person name="Makela M.R."/>
            <person name="De vries R.P."/>
            <person name="Grigoriev I.V."/>
            <person name="Mortensen U.H."/>
            <person name="Baker S.E."/>
            <person name="Andersen M.R."/>
        </authorList>
    </citation>
    <scope>NUCLEOTIDE SEQUENCE [LARGE SCALE GENOMIC DNA]</scope>
    <source>
        <strain evidence="8 9">ATCC 13157</strain>
    </source>
</reference>
<evidence type="ECO:0000256" key="6">
    <source>
        <dbReference type="SAM" id="MobiDB-lite"/>
    </source>
</evidence>
<organism evidence="8 9">
    <name type="scientific">Aspergillus phoenicis ATCC 13157</name>
    <dbReference type="NCBI Taxonomy" id="1353007"/>
    <lineage>
        <taxon>Eukaryota</taxon>
        <taxon>Fungi</taxon>
        <taxon>Dikarya</taxon>
        <taxon>Ascomycota</taxon>
        <taxon>Pezizomycotina</taxon>
        <taxon>Eurotiomycetes</taxon>
        <taxon>Eurotiomycetidae</taxon>
        <taxon>Eurotiales</taxon>
        <taxon>Aspergillaceae</taxon>
        <taxon>Aspergillus</taxon>
    </lineage>
</organism>
<dbReference type="GO" id="GO:0005634">
    <property type="term" value="C:nucleus"/>
    <property type="evidence" value="ECO:0007669"/>
    <property type="project" value="UniProtKB-SubCell"/>
</dbReference>
<dbReference type="Pfam" id="PF00172">
    <property type="entry name" value="Zn_clus"/>
    <property type="match status" value="1"/>
</dbReference>
<dbReference type="PANTHER" id="PTHR31001">
    <property type="entry name" value="UNCHARACTERIZED TRANSCRIPTIONAL REGULATORY PROTEIN"/>
    <property type="match status" value="1"/>
</dbReference>
<keyword evidence="4" id="KW-0804">Transcription</keyword>
<dbReference type="InterPro" id="IPR036864">
    <property type="entry name" value="Zn2-C6_fun-type_DNA-bd_sf"/>
</dbReference>
<keyword evidence="5" id="KW-0539">Nucleus</keyword>
<evidence type="ECO:0000256" key="2">
    <source>
        <dbReference type="ARBA" id="ARBA00023015"/>
    </source>
</evidence>
<dbReference type="CDD" id="cd00067">
    <property type="entry name" value="GAL4"/>
    <property type="match status" value="1"/>
</dbReference>
<keyword evidence="2" id="KW-0805">Transcription regulation</keyword>
<gene>
    <name evidence="8" type="ORF">M752DRAFT_235432</name>
</gene>
<evidence type="ECO:0000256" key="1">
    <source>
        <dbReference type="ARBA" id="ARBA00004123"/>
    </source>
</evidence>
<evidence type="ECO:0000256" key="4">
    <source>
        <dbReference type="ARBA" id="ARBA00023163"/>
    </source>
</evidence>
<comment type="subcellular location">
    <subcellularLocation>
        <location evidence="1">Nucleus</location>
    </subcellularLocation>
</comment>
<protein>
    <recommendedName>
        <fullName evidence="7">Zn(2)-C6 fungal-type domain-containing protein</fullName>
    </recommendedName>
</protein>
<sequence>MKLRPSARPSLSVGNCDVGRFPALSITGWSNPNPAEQQTTFLPIMSSIRRRLACVECTRRKIRCDKVVPCRNCTRRGITCSRARGTDDEVDRLQARVQELEAALKEATDPQSQPSPLPKSEIIHNASNTPVSETVETPEREMADAATILEFLAWGRRKNPDYHDMLARRDGVEHHSPGDVTAEGSGDERNPEVASALAYLQLLLPDRELMQQLVSYHCDCVLWYHGSFHSVRLQEELDDFFRLANGHIAHPRVDLQWVALLFSVLTGALACAPRMTAQAWGFSEWEQTTLAQRWFKAVSTCLHHADFTAVHSLYAVQAIATLTMSAHLLGFSNSLSVLLAAATRIAQGLGLHRLGSERETASTPVMIDREIGRRAWCQLCIQDWFSIPFSESYLIPRSCLNTARPRNCRDEDMLKLPDDEPSVAGYSRFFYQVAALMPSLQDSMAASNTLYTRYEQVLEHDRRLRSLATQGLPLYLRNVPVEEHPEWPKYVLWARRSLAISSSHKIIMIHRKFLELSFTNPVFARTRRTCVAAARTIIKEQKEAIHDGGPVLWIHQAFSVAASIILCLDLFHRTTSDPETTYHRQLINDGLEILSHSESNMIARRGVHLLEALLARERDRSSPKHLPSPEQDADRDLDLVGVIRSFCEKGRWQRSRTASRDGSQGWPPVDRGSSDRTGQVQTPVGVTSPTLERLSMSYGLECAESLEDILVLAANYAA</sequence>
<dbReference type="GO" id="GO:0003677">
    <property type="term" value="F:DNA binding"/>
    <property type="evidence" value="ECO:0007669"/>
    <property type="project" value="UniProtKB-KW"/>
</dbReference>
<feature type="region of interest" description="Disordered" evidence="6">
    <location>
        <begin position="169"/>
        <end position="189"/>
    </location>
</feature>
<evidence type="ECO:0000313" key="9">
    <source>
        <dbReference type="Proteomes" id="UP000254937"/>
    </source>
</evidence>
<dbReference type="SUPFAM" id="SSF57701">
    <property type="entry name" value="Zn2/Cys6 DNA-binding domain"/>
    <property type="match status" value="1"/>
</dbReference>
<name>A0A370PIU1_ASPPH</name>
<feature type="domain" description="Zn(2)-C6 fungal-type" evidence="7">
    <location>
        <begin position="53"/>
        <end position="82"/>
    </location>
</feature>
<keyword evidence="9" id="KW-1185">Reference proteome</keyword>
<dbReference type="GO" id="GO:0008270">
    <property type="term" value="F:zinc ion binding"/>
    <property type="evidence" value="ECO:0007669"/>
    <property type="project" value="InterPro"/>
</dbReference>
<dbReference type="PROSITE" id="PS00463">
    <property type="entry name" value="ZN2_CY6_FUNGAL_1"/>
    <property type="match status" value="1"/>
</dbReference>
<feature type="compositionally biased region" description="Polar residues" evidence="6">
    <location>
        <begin position="675"/>
        <end position="684"/>
    </location>
</feature>
<evidence type="ECO:0000259" key="7">
    <source>
        <dbReference type="PROSITE" id="PS50048"/>
    </source>
</evidence>
<dbReference type="PROSITE" id="PS50048">
    <property type="entry name" value="ZN2_CY6_FUNGAL_2"/>
    <property type="match status" value="1"/>
</dbReference>
<dbReference type="InterPro" id="IPR050613">
    <property type="entry name" value="Sec_Metabolite_Reg"/>
</dbReference>
<evidence type="ECO:0000256" key="5">
    <source>
        <dbReference type="ARBA" id="ARBA00023242"/>
    </source>
</evidence>
<dbReference type="PANTHER" id="PTHR31001:SF90">
    <property type="entry name" value="CENTROMERE DNA-BINDING PROTEIN COMPLEX CBF3 SUBUNIT B"/>
    <property type="match status" value="1"/>
</dbReference>
<accession>A0A370PIU1</accession>
<feature type="region of interest" description="Disordered" evidence="6">
    <location>
        <begin position="104"/>
        <end position="123"/>
    </location>
</feature>
<evidence type="ECO:0000313" key="8">
    <source>
        <dbReference type="EMBL" id="RDK42117.1"/>
    </source>
</evidence>
<dbReference type="AlphaFoldDB" id="A0A370PIU1"/>
<dbReference type="Gene3D" id="4.10.240.10">
    <property type="entry name" value="Zn(2)-C6 fungal-type DNA-binding domain"/>
    <property type="match status" value="1"/>
</dbReference>
<dbReference type="CDD" id="cd12148">
    <property type="entry name" value="fungal_TF_MHR"/>
    <property type="match status" value="1"/>
</dbReference>
<feature type="region of interest" description="Disordered" evidence="6">
    <location>
        <begin position="654"/>
        <end position="684"/>
    </location>
</feature>
<keyword evidence="3" id="KW-0238">DNA-binding</keyword>
<proteinExistence type="predicted"/>
<dbReference type="GO" id="GO:0000981">
    <property type="term" value="F:DNA-binding transcription factor activity, RNA polymerase II-specific"/>
    <property type="evidence" value="ECO:0007669"/>
    <property type="project" value="InterPro"/>
</dbReference>
<dbReference type="InterPro" id="IPR001138">
    <property type="entry name" value="Zn2Cys6_DnaBD"/>
</dbReference>
<dbReference type="SMART" id="SM00066">
    <property type="entry name" value="GAL4"/>
    <property type="match status" value="1"/>
</dbReference>